<proteinExistence type="predicted"/>
<dbReference type="AlphaFoldDB" id="A0A8J7STT6"/>
<name>A0A8J7STT6_9RHOB</name>
<reference evidence="1" key="1">
    <citation type="submission" date="2021-01" db="EMBL/GenBank/DDBJ databases">
        <title>Genome seq and assembly of Tabrizicola sp. KVB23.</title>
        <authorList>
            <person name="Chhetri G."/>
        </authorList>
    </citation>
    <scope>NUCLEOTIDE SEQUENCE</scope>
    <source>
        <strain evidence="1">KVB23</strain>
    </source>
</reference>
<organism evidence="1 2">
    <name type="scientific">Fuscibacter oryzae</name>
    <dbReference type="NCBI Taxonomy" id="2803939"/>
    <lineage>
        <taxon>Bacteria</taxon>
        <taxon>Pseudomonadati</taxon>
        <taxon>Pseudomonadota</taxon>
        <taxon>Alphaproteobacteria</taxon>
        <taxon>Rhodobacterales</taxon>
        <taxon>Paracoccaceae</taxon>
        <taxon>Fuscibacter</taxon>
    </lineage>
</organism>
<gene>
    <name evidence="1" type="ORF">JI744_12410</name>
</gene>
<keyword evidence="2" id="KW-1185">Reference proteome</keyword>
<dbReference type="Proteomes" id="UP000619033">
    <property type="component" value="Unassembled WGS sequence"/>
</dbReference>
<comment type="caution">
    <text evidence="1">The sequence shown here is derived from an EMBL/GenBank/DDBJ whole genome shotgun (WGS) entry which is preliminary data.</text>
</comment>
<accession>A0A8J7STT6</accession>
<dbReference type="EMBL" id="JAESVP010000005">
    <property type="protein sequence ID" value="MBL4928910.1"/>
    <property type="molecule type" value="Genomic_DNA"/>
</dbReference>
<evidence type="ECO:0000313" key="2">
    <source>
        <dbReference type="Proteomes" id="UP000619033"/>
    </source>
</evidence>
<evidence type="ECO:0000313" key="1">
    <source>
        <dbReference type="EMBL" id="MBL4928910.1"/>
    </source>
</evidence>
<protein>
    <submittedName>
        <fullName evidence="1">Uncharacterized protein</fullName>
    </submittedName>
</protein>
<dbReference type="RefSeq" id="WP_202661389.1">
    <property type="nucleotide sequence ID" value="NZ_JAESVP010000005.1"/>
</dbReference>
<sequence>MNLSHVESISQAFAHWRSAMASANAATEDAEIHAHLAEAAEVERLTQIMPARTASDVWALVAMSFDQANKCDFIGQDTLVRRAHAEVAALA</sequence>